<evidence type="ECO:0000256" key="1">
    <source>
        <dbReference type="SAM" id="Phobius"/>
    </source>
</evidence>
<gene>
    <name evidence="2" type="ORF">TSOC_000442</name>
</gene>
<accession>A0A2J8AJC0</accession>
<dbReference type="AlphaFoldDB" id="A0A2J8AJC0"/>
<protein>
    <submittedName>
        <fullName evidence="2">Uncharacterized protein</fullName>
    </submittedName>
</protein>
<reference evidence="2 3" key="1">
    <citation type="journal article" date="2017" name="Mol. Biol. Evol.">
        <title>The 4-celled Tetrabaena socialis nuclear genome reveals the essential components for genetic control of cell number at the origin of multicellularity in the volvocine lineage.</title>
        <authorList>
            <person name="Featherston J."/>
            <person name="Arakaki Y."/>
            <person name="Hanschen E.R."/>
            <person name="Ferris P.J."/>
            <person name="Michod R.E."/>
            <person name="Olson B.J.S.C."/>
            <person name="Nozaki H."/>
            <person name="Durand P.M."/>
        </authorList>
    </citation>
    <scope>NUCLEOTIDE SEQUENCE [LARGE SCALE GENOMIC DNA]</scope>
    <source>
        <strain evidence="2 3">NIES-571</strain>
    </source>
</reference>
<organism evidence="2 3">
    <name type="scientific">Tetrabaena socialis</name>
    <dbReference type="NCBI Taxonomy" id="47790"/>
    <lineage>
        <taxon>Eukaryota</taxon>
        <taxon>Viridiplantae</taxon>
        <taxon>Chlorophyta</taxon>
        <taxon>core chlorophytes</taxon>
        <taxon>Chlorophyceae</taxon>
        <taxon>CS clade</taxon>
        <taxon>Chlamydomonadales</taxon>
        <taxon>Tetrabaenaceae</taxon>
        <taxon>Tetrabaena</taxon>
    </lineage>
</organism>
<sequence>MPPAATHTPRRRPGLPLGLQLRRAASGQSYWAVVASQSMPSKGVDVLAPYEESWQRAAKGSLPVTFADELAPAGSPVADDLECYTVHITKEWLSRFFIEPQWEELERSDCRVLGVTVGIMTGLLPREGVPVRLGQRGGAATLARASRLSGVAPLVRSLLPILLINLAVVAGMWVLARWVERQALA</sequence>
<feature type="transmembrane region" description="Helical" evidence="1">
    <location>
        <begin position="154"/>
        <end position="176"/>
    </location>
</feature>
<name>A0A2J8AJC0_9CHLO</name>
<evidence type="ECO:0000313" key="3">
    <source>
        <dbReference type="Proteomes" id="UP000236333"/>
    </source>
</evidence>
<dbReference type="OrthoDB" id="532041at2759"/>
<keyword evidence="1" id="KW-0472">Membrane</keyword>
<evidence type="ECO:0000313" key="2">
    <source>
        <dbReference type="EMBL" id="PNH12626.1"/>
    </source>
</evidence>
<keyword evidence="1" id="KW-0812">Transmembrane</keyword>
<dbReference type="Proteomes" id="UP000236333">
    <property type="component" value="Unassembled WGS sequence"/>
</dbReference>
<dbReference type="EMBL" id="PGGS01000006">
    <property type="protein sequence ID" value="PNH12626.1"/>
    <property type="molecule type" value="Genomic_DNA"/>
</dbReference>
<comment type="caution">
    <text evidence="2">The sequence shown here is derived from an EMBL/GenBank/DDBJ whole genome shotgun (WGS) entry which is preliminary data.</text>
</comment>
<keyword evidence="3" id="KW-1185">Reference proteome</keyword>
<keyword evidence="1" id="KW-1133">Transmembrane helix</keyword>
<proteinExistence type="predicted"/>